<gene>
    <name evidence="6" type="primary">cbiX_2</name>
    <name evidence="6" type="ORF">ALNOE001_15210</name>
</gene>
<dbReference type="Pfam" id="PF01903">
    <property type="entry name" value="CbiX"/>
    <property type="match status" value="2"/>
</dbReference>
<dbReference type="GO" id="GO:0016852">
    <property type="term" value="F:sirohydrochlorin cobaltochelatase activity"/>
    <property type="evidence" value="ECO:0007669"/>
    <property type="project" value="UniProtKB-EC"/>
</dbReference>
<feature type="region of interest" description="Disordered" evidence="5">
    <location>
        <begin position="1"/>
        <end position="20"/>
    </location>
</feature>
<dbReference type="EC" id="4.99.1.3" evidence="6"/>
<evidence type="ECO:0000256" key="1">
    <source>
        <dbReference type="ARBA" id="ARBA00022573"/>
    </source>
</evidence>
<comment type="caution">
    <text evidence="6">The sequence shown here is derived from an EMBL/GenBank/DDBJ whole genome shotgun (WGS) entry which is preliminary data.</text>
</comment>
<dbReference type="NCBIfam" id="NF033198">
    <property type="entry name" value="F430_CfbA"/>
    <property type="match status" value="1"/>
</dbReference>
<accession>A0A366MBC3</accession>
<dbReference type="InterPro" id="IPR050963">
    <property type="entry name" value="Sirohydro_Cobaltochel/CbiX"/>
</dbReference>
<evidence type="ECO:0000256" key="3">
    <source>
        <dbReference type="ARBA" id="ARBA00023239"/>
    </source>
</evidence>
<dbReference type="InterPro" id="IPR002762">
    <property type="entry name" value="CbiX-like"/>
</dbReference>
<evidence type="ECO:0000256" key="5">
    <source>
        <dbReference type="SAM" id="MobiDB-lite"/>
    </source>
</evidence>
<evidence type="ECO:0000313" key="6">
    <source>
        <dbReference type="EMBL" id="RBQ22822.1"/>
    </source>
</evidence>
<keyword evidence="2" id="KW-0479">Metal-binding</keyword>
<dbReference type="NCBIfam" id="NF002090">
    <property type="entry name" value="PRK00923.1"/>
    <property type="match status" value="1"/>
</dbReference>
<dbReference type="PANTHER" id="PTHR33542:SF3">
    <property type="entry name" value="SIROHYDROCHLORIN FERROCHELATASE, CHLOROPLASTIC"/>
    <property type="match status" value="1"/>
</dbReference>
<proteinExistence type="predicted"/>
<organism evidence="6 7">
    <name type="scientific">Candidatus Methanobinarius endosymbioticus</name>
    <dbReference type="NCBI Taxonomy" id="2006182"/>
    <lineage>
        <taxon>Archaea</taxon>
        <taxon>Methanobacteriati</taxon>
        <taxon>Methanobacteriota</taxon>
        <taxon>Methanomada group</taxon>
        <taxon>Methanobacteria</taxon>
        <taxon>Methanobacteriales</taxon>
        <taxon>Methanobacteriaceae</taxon>
        <taxon>Candidatus Methanobinarius</taxon>
    </lineage>
</organism>
<reference evidence="6 7" key="1">
    <citation type="submission" date="2018-06" db="EMBL/GenBank/DDBJ databases">
        <title>Genomic insight into two independent archaeal endosymbiosis events.</title>
        <authorList>
            <person name="Lind A.E."/>
            <person name="Lewis W.H."/>
            <person name="Spang A."/>
            <person name="Guy L."/>
            <person name="Embley M.T."/>
            <person name="Ettema T.J.G."/>
        </authorList>
    </citation>
    <scope>NUCLEOTIDE SEQUENCE [LARGE SCALE GENOMIC DNA]</scope>
    <source>
        <strain evidence="6">NOE</strain>
    </source>
</reference>
<feature type="region of interest" description="Disordered" evidence="5">
    <location>
        <begin position="273"/>
        <end position="296"/>
    </location>
</feature>
<evidence type="ECO:0000256" key="4">
    <source>
        <dbReference type="ARBA" id="ARBA00023285"/>
    </source>
</evidence>
<dbReference type="GO" id="GO:0046872">
    <property type="term" value="F:metal ion binding"/>
    <property type="evidence" value="ECO:0007669"/>
    <property type="project" value="UniProtKB-KW"/>
</dbReference>
<name>A0A366MBC3_9EURY</name>
<evidence type="ECO:0000256" key="2">
    <source>
        <dbReference type="ARBA" id="ARBA00022723"/>
    </source>
</evidence>
<dbReference type="Proteomes" id="UP000253099">
    <property type="component" value="Unassembled WGS sequence"/>
</dbReference>
<dbReference type="CDD" id="cd03416">
    <property type="entry name" value="CbiX_SirB_N"/>
    <property type="match status" value="2"/>
</dbReference>
<keyword evidence="4" id="KW-0170">Cobalt</keyword>
<dbReference type="PANTHER" id="PTHR33542">
    <property type="entry name" value="SIROHYDROCHLORIN FERROCHELATASE, CHLOROPLASTIC"/>
    <property type="match status" value="1"/>
</dbReference>
<keyword evidence="7" id="KW-1185">Reference proteome</keyword>
<feature type="compositionally biased region" description="Low complexity" evidence="5">
    <location>
        <begin position="1"/>
        <end position="16"/>
    </location>
</feature>
<dbReference type="Gene3D" id="3.40.50.1400">
    <property type="match status" value="2"/>
</dbReference>
<evidence type="ECO:0000313" key="7">
    <source>
        <dbReference type="Proteomes" id="UP000253099"/>
    </source>
</evidence>
<sequence length="329" mass="36877">MDSNLSQLNESNNSANYKELNMSNNPEDFGVLLISHGSSLPYAEKTFQTILNKYIEKTGHNTEVGYMKAAKPSIPEAIDNLLAKNNNIKRILAIPVFLAPGIHTNIDIPIMLGLDQLERDPRCPDGIYPEDHYLKESKPVEFSGEIDLMECIGPDPSIIDIINNRISSVIEGSAKNIGADKTAVLLVSHGSRLNYNREFITDIYNQYKNQSNYSAGQGFMELCKPTIAESINQMTENNEFERLIVVPVFLAPGVHTTRDIPNILGILDDDRTDSTHDHSHNHENSNHDNSHDHTHGDNVEFDGEILYCEPLGSDNIIIDIIENRIENRI</sequence>
<protein>
    <submittedName>
        <fullName evidence="6">Sirohydrochlorin cobaltochelatase</fullName>
        <ecNumber evidence="6">4.99.1.3</ecNumber>
    </submittedName>
</protein>
<keyword evidence="3 6" id="KW-0456">Lyase</keyword>
<dbReference type="GO" id="GO:0009236">
    <property type="term" value="P:cobalamin biosynthetic process"/>
    <property type="evidence" value="ECO:0007669"/>
    <property type="project" value="UniProtKB-KW"/>
</dbReference>
<dbReference type="SUPFAM" id="SSF53800">
    <property type="entry name" value="Chelatase"/>
    <property type="match status" value="2"/>
</dbReference>
<dbReference type="AlphaFoldDB" id="A0A366MBC3"/>
<keyword evidence="1" id="KW-0169">Cobalamin biosynthesis</keyword>
<dbReference type="EMBL" id="NIZT01000039">
    <property type="protein sequence ID" value="RBQ22822.1"/>
    <property type="molecule type" value="Genomic_DNA"/>
</dbReference>